<protein>
    <submittedName>
        <fullName evidence="2">Uncharacterized protein</fullName>
    </submittedName>
</protein>
<keyword evidence="1" id="KW-0812">Transmembrane</keyword>
<evidence type="ECO:0000256" key="1">
    <source>
        <dbReference type="SAM" id="Phobius"/>
    </source>
</evidence>
<organism evidence="2">
    <name type="scientific">Rhizophora mucronata</name>
    <name type="common">Asiatic mangrove</name>
    <dbReference type="NCBI Taxonomy" id="61149"/>
    <lineage>
        <taxon>Eukaryota</taxon>
        <taxon>Viridiplantae</taxon>
        <taxon>Streptophyta</taxon>
        <taxon>Embryophyta</taxon>
        <taxon>Tracheophyta</taxon>
        <taxon>Spermatophyta</taxon>
        <taxon>Magnoliopsida</taxon>
        <taxon>eudicotyledons</taxon>
        <taxon>Gunneridae</taxon>
        <taxon>Pentapetalae</taxon>
        <taxon>rosids</taxon>
        <taxon>fabids</taxon>
        <taxon>Malpighiales</taxon>
        <taxon>Rhizophoraceae</taxon>
        <taxon>Rhizophora</taxon>
    </lineage>
</organism>
<feature type="transmembrane region" description="Helical" evidence="1">
    <location>
        <begin position="21"/>
        <end position="41"/>
    </location>
</feature>
<dbReference type="AlphaFoldDB" id="A0A2P2R130"/>
<keyword evidence="1" id="KW-1133">Transmembrane helix</keyword>
<evidence type="ECO:0000313" key="2">
    <source>
        <dbReference type="EMBL" id="MBX72930.1"/>
    </source>
</evidence>
<keyword evidence="1" id="KW-0472">Membrane</keyword>
<accession>A0A2P2R130</accession>
<reference evidence="2" key="1">
    <citation type="submission" date="2018-02" db="EMBL/GenBank/DDBJ databases">
        <title>Rhizophora mucronata_Transcriptome.</title>
        <authorList>
            <person name="Meera S.P."/>
            <person name="Sreeshan A."/>
            <person name="Augustine A."/>
        </authorList>
    </citation>
    <scope>NUCLEOTIDE SEQUENCE</scope>
    <source>
        <tissue evidence="2">Leaf</tissue>
    </source>
</reference>
<name>A0A2P2R130_RHIMU</name>
<proteinExistence type="predicted"/>
<dbReference type="EMBL" id="GGEC01092446">
    <property type="protein sequence ID" value="MBX72930.1"/>
    <property type="molecule type" value="Transcribed_RNA"/>
</dbReference>
<sequence>MRELKVRRSHKQIDNMLHLPICSLIMKALFCYSFISSVHHIKSIILS</sequence>